<feature type="domain" description="HTH gntR-type" evidence="4">
    <location>
        <begin position="16"/>
        <end position="84"/>
    </location>
</feature>
<organism evidence="5 6">
    <name type="scientific">Candidatus Faecalibacterium intestinigallinarum</name>
    <dbReference type="NCBI Taxonomy" id="2838581"/>
    <lineage>
        <taxon>Bacteria</taxon>
        <taxon>Bacillati</taxon>
        <taxon>Bacillota</taxon>
        <taxon>Clostridia</taxon>
        <taxon>Eubacteriales</taxon>
        <taxon>Oscillospiraceae</taxon>
        <taxon>Faecalibacterium</taxon>
    </lineage>
</organism>
<dbReference type="InterPro" id="IPR036388">
    <property type="entry name" value="WH-like_DNA-bd_sf"/>
</dbReference>
<accession>A0A9D1QB07</accession>
<evidence type="ECO:0000256" key="2">
    <source>
        <dbReference type="ARBA" id="ARBA00023125"/>
    </source>
</evidence>
<keyword evidence="1" id="KW-0805">Transcription regulation</keyword>
<dbReference type="Gene3D" id="3.40.1410.10">
    <property type="entry name" value="Chorismate lyase-like"/>
    <property type="match status" value="1"/>
</dbReference>
<proteinExistence type="predicted"/>
<dbReference type="InterPro" id="IPR028978">
    <property type="entry name" value="Chorismate_lyase_/UTRA_dom_sf"/>
</dbReference>
<sequence>MTKGPTSDSTVHLGGQIISDRVVAELLEELRTGRWAGADRLPAELDLAGELGVSRTVIRDALNTMERAGYVERVRGIGTVVNRAVLSLRSRLDQKLEYYPLIRSFGSYPHADGIQVHLMRAGSDLAASLGLEAGAEVICIRKRVLADSAPVIYSINYLPRALLGRQDYTKLDLSGSIFEVLERDCGQQVSSTVAHIKASCADGAIRTAMRLGPEEAMLLLDEVCYTRLCRPVLRALSYYTNFFDFSILRKLI</sequence>
<dbReference type="CDD" id="cd07377">
    <property type="entry name" value="WHTH_GntR"/>
    <property type="match status" value="1"/>
</dbReference>
<dbReference type="Proteomes" id="UP000823933">
    <property type="component" value="Unassembled WGS sequence"/>
</dbReference>
<dbReference type="Gene3D" id="1.10.10.10">
    <property type="entry name" value="Winged helix-like DNA-binding domain superfamily/Winged helix DNA-binding domain"/>
    <property type="match status" value="1"/>
</dbReference>
<reference evidence="5" key="2">
    <citation type="submission" date="2021-04" db="EMBL/GenBank/DDBJ databases">
        <authorList>
            <person name="Gilroy R."/>
        </authorList>
    </citation>
    <scope>NUCLEOTIDE SEQUENCE</scope>
    <source>
        <strain evidence="5">ChiHcolR34-3080</strain>
    </source>
</reference>
<dbReference type="SMART" id="SM00345">
    <property type="entry name" value="HTH_GNTR"/>
    <property type="match status" value="1"/>
</dbReference>
<dbReference type="InterPro" id="IPR050679">
    <property type="entry name" value="Bact_HTH_transcr_reg"/>
</dbReference>
<dbReference type="GO" id="GO:0003677">
    <property type="term" value="F:DNA binding"/>
    <property type="evidence" value="ECO:0007669"/>
    <property type="project" value="UniProtKB-KW"/>
</dbReference>
<dbReference type="SUPFAM" id="SSF64288">
    <property type="entry name" value="Chorismate lyase-like"/>
    <property type="match status" value="1"/>
</dbReference>
<dbReference type="InterPro" id="IPR000524">
    <property type="entry name" value="Tscrpt_reg_HTH_GntR"/>
</dbReference>
<dbReference type="EMBL" id="DXHQ01000069">
    <property type="protein sequence ID" value="HIW08880.1"/>
    <property type="molecule type" value="Genomic_DNA"/>
</dbReference>
<evidence type="ECO:0000313" key="6">
    <source>
        <dbReference type="Proteomes" id="UP000823933"/>
    </source>
</evidence>
<name>A0A9D1QB07_9FIRM</name>
<dbReference type="PANTHER" id="PTHR44846">
    <property type="entry name" value="MANNOSYL-D-GLYCERATE TRANSPORT/METABOLISM SYSTEM REPRESSOR MNGR-RELATED"/>
    <property type="match status" value="1"/>
</dbReference>
<dbReference type="GO" id="GO:0003700">
    <property type="term" value="F:DNA-binding transcription factor activity"/>
    <property type="evidence" value="ECO:0007669"/>
    <property type="project" value="InterPro"/>
</dbReference>
<keyword evidence="3" id="KW-0804">Transcription</keyword>
<gene>
    <name evidence="5" type="ORF">H9890_05695</name>
</gene>
<dbReference type="InterPro" id="IPR011663">
    <property type="entry name" value="UTRA"/>
</dbReference>
<dbReference type="SUPFAM" id="SSF46785">
    <property type="entry name" value="Winged helix' DNA-binding domain"/>
    <property type="match status" value="1"/>
</dbReference>
<dbReference type="SMART" id="SM00866">
    <property type="entry name" value="UTRA"/>
    <property type="match status" value="1"/>
</dbReference>
<dbReference type="GO" id="GO:0045892">
    <property type="term" value="P:negative regulation of DNA-templated transcription"/>
    <property type="evidence" value="ECO:0007669"/>
    <property type="project" value="TreeGrafter"/>
</dbReference>
<dbReference type="PROSITE" id="PS50949">
    <property type="entry name" value="HTH_GNTR"/>
    <property type="match status" value="1"/>
</dbReference>
<keyword evidence="2" id="KW-0238">DNA-binding</keyword>
<reference evidence="5" key="1">
    <citation type="journal article" date="2021" name="PeerJ">
        <title>Extensive microbial diversity within the chicken gut microbiome revealed by metagenomics and culture.</title>
        <authorList>
            <person name="Gilroy R."/>
            <person name="Ravi A."/>
            <person name="Getino M."/>
            <person name="Pursley I."/>
            <person name="Horton D.L."/>
            <person name="Alikhan N.F."/>
            <person name="Baker D."/>
            <person name="Gharbi K."/>
            <person name="Hall N."/>
            <person name="Watson M."/>
            <person name="Adriaenssens E.M."/>
            <person name="Foster-Nyarko E."/>
            <person name="Jarju S."/>
            <person name="Secka A."/>
            <person name="Antonio M."/>
            <person name="Oren A."/>
            <person name="Chaudhuri R.R."/>
            <person name="La Ragione R."/>
            <person name="Hildebrand F."/>
            <person name="Pallen M.J."/>
        </authorList>
    </citation>
    <scope>NUCLEOTIDE SEQUENCE</scope>
    <source>
        <strain evidence="5">ChiHcolR34-3080</strain>
    </source>
</reference>
<protein>
    <submittedName>
        <fullName evidence="5">GntR family transcriptional regulator</fullName>
    </submittedName>
</protein>
<dbReference type="AlphaFoldDB" id="A0A9D1QB07"/>
<evidence type="ECO:0000313" key="5">
    <source>
        <dbReference type="EMBL" id="HIW08880.1"/>
    </source>
</evidence>
<dbReference type="Pfam" id="PF00392">
    <property type="entry name" value="GntR"/>
    <property type="match status" value="1"/>
</dbReference>
<dbReference type="Pfam" id="PF07702">
    <property type="entry name" value="UTRA"/>
    <property type="match status" value="1"/>
</dbReference>
<dbReference type="InterPro" id="IPR036390">
    <property type="entry name" value="WH_DNA-bd_sf"/>
</dbReference>
<comment type="caution">
    <text evidence="5">The sequence shown here is derived from an EMBL/GenBank/DDBJ whole genome shotgun (WGS) entry which is preliminary data.</text>
</comment>
<evidence type="ECO:0000259" key="4">
    <source>
        <dbReference type="PROSITE" id="PS50949"/>
    </source>
</evidence>
<evidence type="ECO:0000256" key="1">
    <source>
        <dbReference type="ARBA" id="ARBA00023015"/>
    </source>
</evidence>
<dbReference type="PANTHER" id="PTHR44846:SF17">
    <property type="entry name" value="GNTR-FAMILY TRANSCRIPTIONAL REGULATOR"/>
    <property type="match status" value="1"/>
</dbReference>
<dbReference type="PRINTS" id="PR00035">
    <property type="entry name" value="HTHGNTR"/>
</dbReference>
<evidence type="ECO:0000256" key="3">
    <source>
        <dbReference type="ARBA" id="ARBA00023163"/>
    </source>
</evidence>